<accession>A0A1F4VLU5</accession>
<comment type="caution">
    <text evidence="2">The sequence shown here is derived from an EMBL/GenBank/DDBJ whole genome shotgun (WGS) entry which is preliminary data.</text>
</comment>
<feature type="transmembrane region" description="Helical" evidence="1">
    <location>
        <begin position="29"/>
        <end position="45"/>
    </location>
</feature>
<evidence type="ECO:0000313" key="3">
    <source>
        <dbReference type="Proteomes" id="UP000177763"/>
    </source>
</evidence>
<organism evidence="2 3">
    <name type="scientific">candidate division WWE3 bacterium RIFCSPLOWO2_12_FULL_36_10</name>
    <dbReference type="NCBI Taxonomy" id="1802630"/>
    <lineage>
        <taxon>Bacteria</taxon>
        <taxon>Katanobacteria</taxon>
    </lineage>
</organism>
<evidence type="ECO:0000256" key="1">
    <source>
        <dbReference type="SAM" id="Phobius"/>
    </source>
</evidence>
<keyword evidence="1" id="KW-0812">Transmembrane</keyword>
<feature type="transmembrane region" description="Helical" evidence="1">
    <location>
        <begin position="52"/>
        <end position="71"/>
    </location>
</feature>
<evidence type="ECO:0008006" key="4">
    <source>
        <dbReference type="Google" id="ProtNLM"/>
    </source>
</evidence>
<feature type="transmembrane region" description="Helical" evidence="1">
    <location>
        <begin position="7"/>
        <end position="23"/>
    </location>
</feature>
<proteinExistence type="predicted"/>
<evidence type="ECO:0000313" key="2">
    <source>
        <dbReference type="EMBL" id="OGC57898.1"/>
    </source>
</evidence>
<feature type="transmembrane region" description="Helical" evidence="1">
    <location>
        <begin position="230"/>
        <end position="248"/>
    </location>
</feature>
<feature type="transmembrane region" description="Helical" evidence="1">
    <location>
        <begin position="153"/>
        <end position="171"/>
    </location>
</feature>
<name>A0A1F4VLU5_UNCKA</name>
<dbReference type="Proteomes" id="UP000177763">
    <property type="component" value="Unassembled WGS sequence"/>
</dbReference>
<sequence length="366" mass="42629">MPPKNNLFLILSSLLLGLSFYSYHSTRIFAPILILIIGVLFWGQIQKFSKKFIFIFLLILTVSILPLFLFLPKEAVSQRFQTTTQKARLEDIDQSIKFIRQDQDKGLKFANLIHNRRLVIAQTLFKNYLSHFNLNFLFTSGDDNLRHHIEGMGMLYLWELPLLLSGIFLIIKNRSREMLFILAWLLISPIPASFGDAVPHAIRSLNMLIALEIIVAYALVIIYQNFKYRSLFLVVSIVIFVTSLANYLHNYFSHYTIDQAFWWQFGYSQAAQESEELKEDYKKIIIDPSIEQAYIFWLFNTKYDPRIFQKNGSREHFDKYYFNAQVSASPNELFIVDAGKFPGGFEVVKTIYYPNGTKAIKIGHPK</sequence>
<dbReference type="STRING" id="1802630.A3H26_01610"/>
<feature type="transmembrane region" description="Helical" evidence="1">
    <location>
        <begin position="178"/>
        <end position="195"/>
    </location>
</feature>
<keyword evidence="1" id="KW-1133">Transmembrane helix</keyword>
<reference evidence="2 3" key="1">
    <citation type="journal article" date="2016" name="Nat. Commun.">
        <title>Thousands of microbial genomes shed light on interconnected biogeochemical processes in an aquifer system.</title>
        <authorList>
            <person name="Anantharaman K."/>
            <person name="Brown C.T."/>
            <person name="Hug L.A."/>
            <person name="Sharon I."/>
            <person name="Castelle C.J."/>
            <person name="Probst A.J."/>
            <person name="Thomas B.C."/>
            <person name="Singh A."/>
            <person name="Wilkins M.J."/>
            <person name="Karaoz U."/>
            <person name="Brodie E.L."/>
            <person name="Williams K.H."/>
            <person name="Hubbard S.S."/>
            <person name="Banfield J.F."/>
        </authorList>
    </citation>
    <scope>NUCLEOTIDE SEQUENCE [LARGE SCALE GENOMIC DNA]</scope>
</reference>
<dbReference type="EMBL" id="MEVN01000002">
    <property type="protein sequence ID" value="OGC57898.1"/>
    <property type="molecule type" value="Genomic_DNA"/>
</dbReference>
<keyword evidence="1" id="KW-0472">Membrane</keyword>
<dbReference type="AlphaFoldDB" id="A0A1F4VLU5"/>
<protein>
    <recommendedName>
        <fullName evidence="4">Glycosyltransferase RgtA/B/C/D-like domain-containing protein</fullName>
    </recommendedName>
</protein>
<gene>
    <name evidence="2" type="ORF">A3H26_01610</name>
</gene>
<feature type="transmembrane region" description="Helical" evidence="1">
    <location>
        <begin position="201"/>
        <end position="223"/>
    </location>
</feature>